<dbReference type="SMART" id="SM00850">
    <property type="entry name" value="LytTR"/>
    <property type="match status" value="1"/>
</dbReference>
<reference evidence="2 3" key="1">
    <citation type="journal article" date="2015" name="Genome Announc.">
        <title>Expanding the biotechnology potential of lactobacilli through comparative genomics of 213 strains and associated genera.</title>
        <authorList>
            <person name="Sun Z."/>
            <person name="Harris H.M."/>
            <person name="McCann A."/>
            <person name="Guo C."/>
            <person name="Argimon S."/>
            <person name="Zhang W."/>
            <person name="Yang X."/>
            <person name="Jeffery I.B."/>
            <person name="Cooney J.C."/>
            <person name="Kagawa T.F."/>
            <person name="Liu W."/>
            <person name="Song Y."/>
            <person name="Salvetti E."/>
            <person name="Wrobel A."/>
            <person name="Rasinkangas P."/>
            <person name="Parkhill J."/>
            <person name="Rea M.C."/>
            <person name="O'Sullivan O."/>
            <person name="Ritari J."/>
            <person name="Douillard F.P."/>
            <person name="Paul Ross R."/>
            <person name="Yang R."/>
            <person name="Briner A.E."/>
            <person name="Felis G.E."/>
            <person name="de Vos W.M."/>
            <person name="Barrangou R."/>
            <person name="Klaenhammer T.R."/>
            <person name="Caufield P.W."/>
            <person name="Cui Y."/>
            <person name="Zhang H."/>
            <person name="O'Toole P.W."/>
        </authorList>
    </citation>
    <scope>NUCLEOTIDE SEQUENCE [LARGE SCALE GENOMIC DNA]</scope>
    <source>
        <strain evidence="2 3">DSM 19117</strain>
    </source>
</reference>
<dbReference type="GO" id="GO:0003677">
    <property type="term" value="F:DNA binding"/>
    <property type="evidence" value="ECO:0007669"/>
    <property type="project" value="InterPro"/>
</dbReference>
<dbReference type="STRING" id="1423773.FD30_GL001590"/>
<dbReference type="EMBL" id="AZDT01000025">
    <property type="protein sequence ID" value="KRK76114.1"/>
    <property type="molecule type" value="Genomic_DNA"/>
</dbReference>
<dbReference type="Pfam" id="PF04397">
    <property type="entry name" value="LytTR"/>
    <property type="match status" value="1"/>
</dbReference>
<dbReference type="RefSeq" id="WP_056944115.1">
    <property type="nucleotide sequence ID" value="NZ_AZDT01000025.1"/>
</dbReference>
<dbReference type="Proteomes" id="UP000051162">
    <property type="component" value="Unassembled WGS sequence"/>
</dbReference>
<evidence type="ECO:0000313" key="3">
    <source>
        <dbReference type="Proteomes" id="UP000051162"/>
    </source>
</evidence>
<dbReference type="GeneID" id="84783284"/>
<evidence type="ECO:0000313" key="2">
    <source>
        <dbReference type="EMBL" id="KRK76114.1"/>
    </source>
</evidence>
<dbReference type="PANTHER" id="PTHR37299">
    <property type="entry name" value="TRANSCRIPTIONAL REGULATOR-RELATED"/>
    <property type="match status" value="1"/>
</dbReference>
<evidence type="ECO:0000259" key="1">
    <source>
        <dbReference type="PROSITE" id="PS50930"/>
    </source>
</evidence>
<dbReference type="PATRIC" id="fig|1423773.3.peg.1633"/>
<dbReference type="AlphaFoldDB" id="A0A0R1K894"/>
<dbReference type="OrthoDB" id="9808614at2"/>
<dbReference type="PROSITE" id="PS50930">
    <property type="entry name" value="HTH_LYTTR"/>
    <property type="match status" value="1"/>
</dbReference>
<name>A0A0R1K894_9LACO</name>
<feature type="domain" description="HTH LytTR-type" evidence="1">
    <location>
        <begin position="44"/>
        <end position="147"/>
    </location>
</feature>
<dbReference type="Gene3D" id="2.40.50.1020">
    <property type="entry name" value="LytTr DNA-binding domain"/>
    <property type="match status" value="1"/>
</dbReference>
<dbReference type="InterPro" id="IPR007492">
    <property type="entry name" value="LytTR_DNA-bd_dom"/>
</dbReference>
<dbReference type="GO" id="GO:0000156">
    <property type="term" value="F:phosphorelay response regulator activity"/>
    <property type="evidence" value="ECO:0007669"/>
    <property type="project" value="InterPro"/>
</dbReference>
<proteinExistence type="predicted"/>
<dbReference type="InterPro" id="IPR046947">
    <property type="entry name" value="LytR-like"/>
</dbReference>
<protein>
    <submittedName>
        <fullName evidence="2">Response regulator</fullName>
    </submittedName>
</protein>
<keyword evidence="3" id="KW-1185">Reference proteome</keyword>
<dbReference type="PANTHER" id="PTHR37299:SF4">
    <property type="entry name" value="TRANSCRIPTIONAL REGULATOR"/>
    <property type="match status" value="1"/>
</dbReference>
<organism evidence="2 3">
    <name type="scientific">Levilactobacillus namurensis DSM 19117</name>
    <dbReference type="NCBI Taxonomy" id="1423773"/>
    <lineage>
        <taxon>Bacteria</taxon>
        <taxon>Bacillati</taxon>
        <taxon>Bacillota</taxon>
        <taxon>Bacilli</taxon>
        <taxon>Lactobacillales</taxon>
        <taxon>Lactobacillaceae</taxon>
        <taxon>Levilactobacillus</taxon>
    </lineage>
</organism>
<accession>A0A0R1K894</accession>
<comment type="caution">
    <text evidence="2">The sequence shown here is derived from an EMBL/GenBank/DDBJ whole genome shotgun (WGS) entry which is preliminary data.</text>
</comment>
<gene>
    <name evidence="2" type="ORF">FD30_GL001590</name>
</gene>
<sequence length="149" mass="16264">MEVKVEIDPDLTAPSVVVRVPAQTATTAQLVAAIQAAIAPPQQLVVTQRGRRERIAVATILFCEATGHQVAIHTATQVVTTHVPLYQLAAELPATFVRASKSAVVNVQQIATLSKSLTGNLIQFQQSHKQLYVSRRYYSAVKHALERKE</sequence>